<dbReference type="VEuPathDB" id="TriTrypDB:TcCLB.511421.120"/>
<dbReference type="VEuPathDB" id="TriTrypDB:C4B63_22g12"/>
<protein>
    <submittedName>
        <fullName evidence="5">Putative E3 ubiquitin-protein ligase KCMF1</fullName>
    </submittedName>
</protein>
<dbReference type="InterPro" id="IPR000433">
    <property type="entry name" value="Znf_ZZ"/>
</dbReference>
<comment type="caution">
    <text evidence="5">The sequence shown here is derived from an EMBL/GenBank/DDBJ whole genome shotgun (WGS) entry which is preliminary data.</text>
</comment>
<evidence type="ECO:0000313" key="6">
    <source>
        <dbReference type="Proteomes" id="UP000246121"/>
    </source>
</evidence>
<dbReference type="Pfam" id="PF00569">
    <property type="entry name" value="ZZ"/>
    <property type="match status" value="1"/>
</dbReference>
<dbReference type="InterPro" id="IPR043145">
    <property type="entry name" value="Znf_ZZ_sf"/>
</dbReference>
<evidence type="ECO:0000259" key="4">
    <source>
        <dbReference type="SMART" id="SM00291"/>
    </source>
</evidence>
<dbReference type="Proteomes" id="UP000246121">
    <property type="component" value="Unassembled WGS sequence"/>
</dbReference>
<sequence>MDGESNVASTPIPWSLMLEYERADAVLQLFRQFSFFHADKLLLIEREEVICSPGMDSERMEYLVIHGSVGNARKEAFLKLLRLARLTLVQDMASQVVVCPQIGDLLPNTMLHPLWETSQVRSFKKWNRIYWAMRCGLLKKIKRRREMIQAHVEQVLGLKAENLVQNSNVEAAGISHLNEEAFYNSFWNLLELEQEEQNAPLELYYTACSEERVNLSTVVATVPTLILLWASWDITSIEWLRENLFNVTKILKANTLQTFSSPYSSSMKDDPWVETVMRFVQLPRRIVMYRRTRLKRYLKRAQIVLISVDREKAAAVDALNGLFSEVSGWKSPEVPLIPLWCGPDGLQSDLATELNIAQLPFFVATQLPDKQTRKLGDGRFPRICYITSHTEGEIAPDACMKNNEGEEVSERGFRLINWHTIEKKEREIVMSAISRFLAASDAPLRFVARVDRTYQMNPASLAQVKKRLKPEVTSFVTMSGTISTLDLMKLKEKISVLSRVRNFFFDVKIMKPSIPLLIQLNPKTPTRYVLGSARNITCSECIRDVLIDKEHHFRCIQCDQSEGVVCWMCFAAGKHPQHHVLLRVPTFSETTLNLLWGPSNVSPLALFCGKLVSNINETHVGVYCNGCSQLICGVRWKCAMCYQYDLCDCCDEKRNRREALKCEGDASTPSGGINGPIHTFTPPSTHPKEHLFLCIRHGCGADGDACLSPVIEKTSLPLFISQ</sequence>
<dbReference type="VEuPathDB" id="TriTrypDB:TcCL_ESM09910"/>
<keyword evidence="2" id="KW-0863">Zinc-finger</keyword>
<name>A0A2V2VFR9_TRYCR</name>
<dbReference type="AlphaFoldDB" id="A0A2V2VFR9"/>
<evidence type="ECO:0000313" key="5">
    <source>
        <dbReference type="EMBL" id="PWU95375.1"/>
    </source>
</evidence>
<dbReference type="SMART" id="SM00291">
    <property type="entry name" value="ZnF_ZZ"/>
    <property type="match status" value="1"/>
</dbReference>
<dbReference type="VEuPathDB" id="TriTrypDB:ECC02_005567"/>
<proteinExistence type="predicted"/>
<evidence type="ECO:0000256" key="1">
    <source>
        <dbReference type="ARBA" id="ARBA00022723"/>
    </source>
</evidence>
<evidence type="ECO:0000256" key="3">
    <source>
        <dbReference type="ARBA" id="ARBA00022833"/>
    </source>
</evidence>
<dbReference type="VEuPathDB" id="TriTrypDB:TCSYLVIO_007263"/>
<feature type="domain" description="ZZ-type" evidence="4">
    <location>
        <begin position="618"/>
        <end position="661"/>
    </location>
</feature>
<gene>
    <name evidence="5" type="ORF">C4B63_22g12</name>
</gene>
<evidence type="ECO:0000256" key="2">
    <source>
        <dbReference type="ARBA" id="ARBA00022771"/>
    </source>
</evidence>
<dbReference type="Gene3D" id="3.30.60.90">
    <property type="match status" value="1"/>
</dbReference>
<dbReference type="GO" id="GO:0008270">
    <property type="term" value="F:zinc ion binding"/>
    <property type="evidence" value="ECO:0007669"/>
    <property type="project" value="UniProtKB-KW"/>
</dbReference>
<keyword evidence="3" id="KW-0862">Zinc</keyword>
<reference evidence="5 6" key="1">
    <citation type="journal article" date="2018" name="Microb. Genom.">
        <title>Expanding an expanded genome: long-read sequencing of Trypanosoma cruzi.</title>
        <authorList>
            <person name="Berna L."/>
            <person name="Rodriguez M."/>
            <person name="Chiribao M.L."/>
            <person name="Parodi-Talice A."/>
            <person name="Pita S."/>
            <person name="Rijo G."/>
            <person name="Alvarez-Valin F."/>
            <person name="Robello C."/>
        </authorList>
    </citation>
    <scope>NUCLEOTIDE SEQUENCE [LARGE SCALE GENOMIC DNA]</scope>
    <source>
        <strain evidence="5 6">Dm28c</strain>
    </source>
</reference>
<dbReference type="VEuPathDB" id="TriTrypDB:C3747_87g4"/>
<keyword evidence="1" id="KW-0479">Metal-binding</keyword>
<dbReference type="VEuPathDB" id="TriTrypDB:TcBrA4_0036920"/>
<dbReference type="SUPFAM" id="SSF57850">
    <property type="entry name" value="RING/U-box"/>
    <property type="match status" value="1"/>
</dbReference>
<dbReference type="VEuPathDB" id="TriTrypDB:TcG_07751"/>
<dbReference type="VEuPathDB" id="TriTrypDB:TCDM_01045"/>
<dbReference type="VEuPathDB" id="TriTrypDB:BCY84_01615"/>
<dbReference type="VEuPathDB" id="TriTrypDB:TcYC6_0016210"/>
<dbReference type="VEuPathDB" id="TriTrypDB:Tc_MARK_5980"/>
<accession>A0A2V2VFR9</accession>
<dbReference type="EMBL" id="PRFA01000022">
    <property type="protein sequence ID" value="PWU95375.1"/>
    <property type="molecule type" value="Genomic_DNA"/>
</dbReference>
<organism evidence="5 6">
    <name type="scientific">Trypanosoma cruzi</name>
    <dbReference type="NCBI Taxonomy" id="5693"/>
    <lineage>
        <taxon>Eukaryota</taxon>
        <taxon>Discoba</taxon>
        <taxon>Euglenozoa</taxon>
        <taxon>Kinetoplastea</taxon>
        <taxon>Metakinetoplastina</taxon>
        <taxon>Trypanosomatida</taxon>
        <taxon>Trypanosomatidae</taxon>
        <taxon>Trypanosoma</taxon>
        <taxon>Schizotrypanum</taxon>
    </lineage>
</organism>